<organism evidence="1">
    <name type="scientific">Culex pipiens</name>
    <name type="common">House mosquito</name>
    <dbReference type="NCBI Taxonomy" id="7175"/>
    <lineage>
        <taxon>Eukaryota</taxon>
        <taxon>Metazoa</taxon>
        <taxon>Ecdysozoa</taxon>
        <taxon>Arthropoda</taxon>
        <taxon>Hexapoda</taxon>
        <taxon>Insecta</taxon>
        <taxon>Pterygota</taxon>
        <taxon>Neoptera</taxon>
        <taxon>Endopterygota</taxon>
        <taxon>Diptera</taxon>
        <taxon>Nematocera</taxon>
        <taxon>Culicoidea</taxon>
        <taxon>Culicidae</taxon>
        <taxon>Culicinae</taxon>
        <taxon>Culicini</taxon>
        <taxon>Culex</taxon>
        <taxon>Culex</taxon>
    </lineage>
</organism>
<dbReference type="EMBL" id="HBUE01073805">
    <property type="protein sequence ID" value="CAG6473915.1"/>
    <property type="molecule type" value="Transcribed_RNA"/>
</dbReference>
<dbReference type="EMBL" id="HBUE01244183">
    <property type="protein sequence ID" value="CAG6551143.1"/>
    <property type="molecule type" value="Transcribed_RNA"/>
</dbReference>
<accession>A0A8D8BEY1</accession>
<evidence type="ECO:0000313" key="1">
    <source>
        <dbReference type="EMBL" id="CAG6473915.1"/>
    </source>
</evidence>
<sequence>MLPVRSRVWNLRPATGKVNPTSGPIRPTFRSVAPRTRPRLCTPTQMSSFRTYRTSAVGERTSSGRDVGGNGWRVWTPAIICPFRAVISSSRQLCPVPPSFPPCPVPCFPRPC</sequence>
<dbReference type="EMBL" id="HBUE01244185">
    <property type="protein sequence ID" value="CAG6551147.1"/>
    <property type="molecule type" value="Transcribed_RNA"/>
</dbReference>
<reference evidence="1" key="1">
    <citation type="submission" date="2021-05" db="EMBL/GenBank/DDBJ databases">
        <authorList>
            <person name="Alioto T."/>
            <person name="Alioto T."/>
            <person name="Gomez Garrido J."/>
        </authorList>
    </citation>
    <scope>NUCLEOTIDE SEQUENCE</scope>
</reference>
<dbReference type="EMBL" id="HBUE01073807">
    <property type="protein sequence ID" value="CAG6473918.1"/>
    <property type="molecule type" value="Transcribed_RNA"/>
</dbReference>
<protein>
    <submittedName>
        <fullName evidence="1">(northern house mosquito) hypothetical protein</fullName>
    </submittedName>
</protein>
<dbReference type="EMBL" id="HBUE01351285">
    <property type="protein sequence ID" value="CAG6603437.1"/>
    <property type="molecule type" value="Transcribed_RNA"/>
</dbReference>
<dbReference type="EMBL" id="HBUE01351287">
    <property type="protein sequence ID" value="CAG6603441.1"/>
    <property type="molecule type" value="Transcribed_RNA"/>
</dbReference>
<dbReference type="EMBL" id="HBUE01073803">
    <property type="protein sequence ID" value="CAG6473913.1"/>
    <property type="molecule type" value="Transcribed_RNA"/>
</dbReference>
<dbReference type="AlphaFoldDB" id="A0A8D8BEY1"/>
<name>A0A8D8BEY1_CULPI</name>
<proteinExistence type="predicted"/>